<organism evidence="3 4">
    <name type="scientific">Ranitomeya imitator</name>
    <name type="common">mimic poison frog</name>
    <dbReference type="NCBI Taxonomy" id="111125"/>
    <lineage>
        <taxon>Eukaryota</taxon>
        <taxon>Metazoa</taxon>
        <taxon>Chordata</taxon>
        <taxon>Craniata</taxon>
        <taxon>Vertebrata</taxon>
        <taxon>Euteleostomi</taxon>
        <taxon>Amphibia</taxon>
        <taxon>Batrachia</taxon>
        <taxon>Anura</taxon>
        <taxon>Neobatrachia</taxon>
        <taxon>Hyloidea</taxon>
        <taxon>Dendrobatidae</taxon>
        <taxon>Dendrobatinae</taxon>
        <taxon>Ranitomeya</taxon>
    </lineage>
</organism>
<feature type="region of interest" description="Disordered" evidence="1">
    <location>
        <begin position="126"/>
        <end position="147"/>
    </location>
</feature>
<protein>
    <recommendedName>
        <fullName evidence="2">BZIP domain-containing protein</fullName>
    </recommendedName>
</protein>
<feature type="compositionally biased region" description="Basic and acidic residues" evidence="1">
    <location>
        <begin position="130"/>
        <end position="143"/>
    </location>
</feature>
<dbReference type="Pfam" id="PF00170">
    <property type="entry name" value="bZIP_1"/>
    <property type="match status" value="1"/>
</dbReference>
<comment type="caution">
    <text evidence="3">The sequence shown here is derived from an EMBL/GenBank/DDBJ whole genome shotgun (WGS) entry which is preliminary data.</text>
</comment>
<dbReference type="PROSITE" id="PS00036">
    <property type="entry name" value="BZIP_BASIC"/>
    <property type="match status" value="1"/>
</dbReference>
<dbReference type="Gene3D" id="1.20.5.170">
    <property type="match status" value="1"/>
</dbReference>
<evidence type="ECO:0000313" key="4">
    <source>
        <dbReference type="Proteomes" id="UP001176940"/>
    </source>
</evidence>
<dbReference type="InterPro" id="IPR004827">
    <property type="entry name" value="bZIP"/>
</dbReference>
<evidence type="ECO:0000256" key="1">
    <source>
        <dbReference type="SAM" id="MobiDB-lite"/>
    </source>
</evidence>
<dbReference type="SUPFAM" id="SSF57959">
    <property type="entry name" value="Leucine zipper domain"/>
    <property type="match status" value="1"/>
</dbReference>
<dbReference type="SMART" id="SM00338">
    <property type="entry name" value="BRLZ"/>
    <property type="match status" value="1"/>
</dbReference>
<name>A0ABN9LRG8_9NEOB</name>
<feature type="compositionally biased region" description="Low complexity" evidence="1">
    <location>
        <begin position="293"/>
        <end position="314"/>
    </location>
</feature>
<dbReference type="Proteomes" id="UP001176940">
    <property type="component" value="Unassembled WGS sequence"/>
</dbReference>
<keyword evidence="4" id="KW-1185">Reference proteome</keyword>
<evidence type="ECO:0000313" key="3">
    <source>
        <dbReference type="EMBL" id="CAJ0948650.1"/>
    </source>
</evidence>
<feature type="domain" description="BZIP" evidence="2">
    <location>
        <begin position="140"/>
        <end position="203"/>
    </location>
</feature>
<accession>A0ABN9LRG8</accession>
<sequence>MRQRRSVSQCERDRATVHFQTMYRDFSGTFPLQDLGCSRGSNSASDPGTTQVFGMGHSMRATPPEEQQQKYPIHTSSGPFIPTINAITSSQDLNWMVQPSVRPLSLPPYHSPRHGVIRSMGGALSMGRRRQGDHMSQEEEERRRVRRERNKIAAAKCRNRRKELTDYLQAETDKLEDEKSSLQKEIAELQKQKDKLELILDAHQPICKVPRNHLPAQHSDSYKLLKEEPREESARGPKVKLPRIELSSTVLEPEALHTPTLMKTPSITPFTPNLVFTYPGPQESCSTAHRRLSSSSSGGDQSPSSLSSSSLLTL</sequence>
<dbReference type="InterPro" id="IPR000837">
    <property type="entry name" value="AP-1"/>
</dbReference>
<evidence type="ECO:0000259" key="2">
    <source>
        <dbReference type="PROSITE" id="PS50217"/>
    </source>
</evidence>
<dbReference type="InterPro" id="IPR046347">
    <property type="entry name" value="bZIP_sf"/>
</dbReference>
<reference evidence="3" key="1">
    <citation type="submission" date="2023-07" db="EMBL/GenBank/DDBJ databases">
        <authorList>
            <person name="Stuckert A."/>
        </authorList>
    </citation>
    <scope>NUCLEOTIDE SEQUENCE</scope>
</reference>
<dbReference type="EMBL" id="CAUEEQ010028707">
    <property type="protein sequence ID" value="CAJ0948650.1"/>
    <property type="molecule type" value="Genomic_DNA"/>
</dbReference>
<feature type="region of interest" description="Disordered" evidence="1">
    <location>
        <begin position="278"/>
        <end position="314"/>
    </location>
</feature>
<dbReference type="CDD" id="cd14721">
    <property type="entry name" value="bZIP_Fos"/>
    <property type="match status" value="1"/>
</dbReference>
<dbReference type="PANTHER" id="PTHR23351">
    <property type="entry name" value="FOS TRANSCRIPTION FACTOR-RELATED"/>
    <property type="match status" value="1"/>
</dbReference>
<proteinExistence type="predicted"/>
<dbReference type="PANTHER" id="PTHR23351:SF6">
    <property type="entry name" value="FOS-RELATED ANTIGEN 1"/>
    <property type="match status" value="1"/>
</dbReference>
<dbReference type="PRINTS" id="PR00042">
    <property type="entry name" value="LEUZIPPRFOS"/>
</dbReference>
<dbReference type="PROSITE" id="PS50217">
    <property type="entry name" value="BZIP"/>
    <property type="match status" value="1"/>
</dbReference>
<gene>
    <name evidence="3" type="ORF">RIMI_LOCUS12224717</name>
</gene>